<evidence type="ECO:0000313" key="3">
    <source>
        <dbReference type="Proteomes" id="UP000237105"/>
    </source>
</evidence>
<dbReference type="Proteomes" id="UP000237105">
    <property type="component" value="Unassembled WGS sequence"/>
</dbReference>
<comment type="caution">
    <text evidence="2">The sequence shown here is derived from an EMBL/GenBank/DDBJ whole genome shotgun (WGS) entry which is preliminary data.</text>
</comment>
<keyword evidence="3" id="KW-1185">Reference proteome</keyword>
<name>A0A2P5CG91_PARAD</name>
<sequence>MTVYLCFVQMHLLGVLYLSSVLSALQSPSFSSSDTSSSDVFFTYLTYFPTIYTLKITVMFTNSCNTVGGFSLSRLSRLKMSTILVRLGATIISHKQLCDD</sequence>
<reference evidence="3" key="1">
    <citation type="submission" date="2016-06" db="EMBL/GenBank/DDBJ databases">
        <title>Parallel loss of symbiosis genes in relatives of nitrogen-fixing non-legume Parasponia.</title>
        <authorList>
            <person name="Van Velzen R."/>
            <person name="Holmer R."/>
            <person name="Bu F."/>
            <person name="Rutten L."/>
            <person name="Van Zeijl A."/>
            <person name="Liu W."/>
            <person name="Santuari L."/>
            <person name="Cao Q."/>
            <person name="Sharma T."/>
            <person name="Shen D."/>
            <person name="Roswanjaya Y."/>
            <person name="Wardhani T."/>
            <person name="Kalhor M.S."/>
            <person name="Jansen J."/>
            <person name="Van den Hoogen J."/>
            <person name="Gungor B."/>
            <person name="Hartog M."/>
            <person name="Hontelez J."/>
            <person name="Verver J."/>
            <person name="Yang W.-C."/>
            <person name="Schijlen E."/>
            <person name="Repin R."/>
            <person name="Schilthuizen M."/>
            <person name="Schranz E."/>
            <person name="Heidstra R."/>
            <person name="Miyata K."/>
            <person name="Fedorova E."/>
            <person name="Kohlen W."/>
            <person name="Bisseling T."/>
            <person name="Smit S."/>
            <person name="Geurts R."/>
        </authorList>
    </citation>
    <scope>NUCLEOTIDE SEQUENCE [LARGE SCALE GENOMIC DNA]</scope>
    <source>
        <strain evidence="3">cv. WU1-14</strain>
    </source>
</reference>
<feature type="chain" id="PRO_5015140073" description="Secreted protein" evidence="1">
    <location>
        <begin position="25"/>
        <end position="100"/>
    </location>
</feature>
<feature type="signal peptide" evidence="1">
    <location>
        <begin position="1"/>
        <end position="24"/>
    </location>
</feature>
<dbReference type="AlphaFoldDB" id="A0A2P5CG91"/>
<organism evidence="2 3">
    <name type="scientific">Parasponia andersonii</name>
    <name type="common">Sponia andersonii</name>
    <dbReference type="NCBI Taxonomy" id="3476"/>
    <lineage>
        <taxon>Eukaryota</taxon>
        <taxon>Viridiplantae</taxon>
        <taxon>Streptophyta</taxon>
        <taxon>Embryophyta</taxon>
        <taxon>Tracheophyta</taxon>
        <taxon>Spermatophyta</taxon>
        <taxon>Magnoliopsida</taxon>
        <taxon>eudicotyledons</taxon>
        <taxon>Gunneridae</taxon>
        <taxon>Pentapetalae</taxon>
        <taxon>rosids</taxon>
        <taxon>fabids</taxon>
        <taxon>Rosales</taxon>
        <taxon>Cannabaceae</taxon>
        <taxon>Parasponia</taxon>
    </lineage>
</organism>
<evidence type="ECO:0008006" key="4">
    <source>
        <dbReference type="Google" id="ProtNLM"/>
    </source>
</evidence>
<evidence type="ECO:0000313" key="2">
    <source>
        <dbReference type="EMBL" id="PON60038.1"/>
    </source>
</evidence>
<keyword evidence="1" id="KW-0732">Signal</keyword>
<proteinExistence type="predicted"/>
<protein>
    <recommendedName>
        <fullName evidence="4">Secreted protein</fullName>
    </recommendedName>
</protein>
<gene>
    <name evidence="2" type="ORF">PanWU01x14_155520</name>
</gene>
<dbReference type="EMBL" id="JXTB01000134">
    <property type="protein sequence ID" value="PON60038.1"/>
    <property type="molecule type" value="Genomic_DNA"/>
</dbReference>
<accession>A0A2P5CG91</accession>
<evidence type="ECO:0000256" key="1">
    <source>
        <dbReference type="SAM" id="SignalP"/>
    </source>
</evidence>